<keyword evidence="3" id="KW-1185">Reference proteome</keyword>
<gene>
    <name evidence="2" type="ORF">SCHPADRAFT_893912</name>
</gene>
<reference evidence="2 3" key="1">
    <citation type="submission" date="2015-04" db="EMBL/GenBank/DDBJ databases">
        <title>Complete genome sequence of Schizopora paradoxa KUC8140, a cosmopolitan wood degrader in East Asia.</title>
        <authorList>
            <consortium name="DOE Joint Genome Institute"/>
            <person name="Min B."/>
            <person name="Park H."/>
            <person name="Jang Y."/>
            <person name="Kim J.-J."/>
            <person name="Kim K.H."/>
            <person name="Pangilinan J."/>
            <person name="Lipzen A."/>
            <person name="Riley R."/>
            <person name="Grigoriev I.V."/>
            <person name="Spatafora J.W."/>
            <person name="Choi I.-G."/>
        </authorList>
    </citation>
    <scope>NUCLEOTIDE SEQUENCE [LARGE SCALE GENOMIC DNA]</scope>
    <source>
        <strain evidence="2 3">KUC8140</strain>
    </source>
</reference>
<feature type="compositionally biased region" description="Low complexity" evidence="1">
    <location>
        <begin position="325"/>
        <end position="337"/>
    </location>
</feature>
<dbReference type="EMBL" id="KQ086093">
    <property type="protein sequence ID" value="KLO08399.1"/>
    <property type="molecule type" value="Genomic_DNA"/>
</dbReference>
<sequence>MTDIIADDSDDDQRPGMRTRKKNKFAHPGVVDMEPKPRRRTSAQVKADNEKKEREAAEAAAEIQERAAKVARIEEEMATKQKAQKEQNKGSRGRGQRGGGQANKAKGPTTRNTRGTTKRQQALQDLESGDIDIVETATPASVDPPQSQGQPGDTVRARGDESDTEMPIDQPWGAGVHIERALTEEPDGDLNAGTRNEDEDEMMENADMDVDEGGEGEGDEEAGPSQAASETRVDDDVQVAESAQGTAVASEAGKAKKGKKVQLTLHQMVANSRKKNNEANSQEDTRRDCRSKTANAPPAEVHPAPAKTRTTTNAPHPAPAKTRTAESSGSEISGITSWRKQVVPGGEHIGEVSEDARASAMPILAVRPVDSVSQAASSGSSVISSAVHRRTTTKAPSTSAKAPSTSAKAPSTSALASSSSVVSSALSVPPVNILPASPKKRPSETKVSTNEGIVSVRMRNTSQSLQVADEDEDGKGRRSRSGSHSSAKSGRGSKFTNKDLPFSLGNDKTWRNVFCHTVFDYAGTLEDPWTMKTKYIQDVWKVVYPDLDYTVEANGAVFAIVSQRLCEWRGKFAREALVVVKEHFESDTFQTEDGVIDKDRVKDFVEDMLEYTKFGYRFIYQDTVNQTFAIHLQSIEGSLGLKSFLAPKSGDIDDLRPIGALMLSCIAVQRALKLFESGSCTKTVTDFSADQALKEQHKFANFIKIKSSSWDKIILAAKEHVPSGVRRSSTSRPQSRTAMNETEPVAMDALSRLSNLNNNLDFLSANLKST</sequence>
<feature type="compositionally biased region" description="Polar residues" evidence="1">
    <location>
        <begin position="109"/>
        <end position="123"/>
    </location>
</feature>
<feature type="compositionally biased region" description="Basic and acidic residues" evidence="1">
    <location>
        <begin position="47"/>
        <end position="89"/>
    </location>
</feature>
<evidence type="ECO:0000313" key="2">
    <source>
        <dbReference type="EMBL" id="KLO08399.1"/>
    </source>
</evidence>
<protein>
    <submittedName>
        <fullName evidence="2">Uncharacterized protein</fullName>
    </submittedName>
</protein>
<evidence type="ECO:0000313" key="3">
    <source>
        <dbReference type="Proteomes" id="UP000053477"/>
    </source>
</evidence>
<feature type="compositionally biased region" description="Acidic residues" evidence="1">
    <location>
        <begin position="197"/>
        <end position="222"/>
    </location>
</feature>
<feature type="compositionally biased region" description="Low complexity" evidence="1">
    <location>
        <begin position="371"/>
        <end position="386"/>
    </location>
</feature>
<accession>A0A0H2R991</accession>
<feature type="compositionally biased region" description="Acidic residues" evidence="1">
    <location>
        <begin position="1"/>
        <end position="11"/>
    </location>
</feature>
<name>A0A0H2R991_9AGAM</name>
<feature type="region of interest" description="Disordered" evidence="1">
    <location>
        <begin position="370"/>
        <end position="414"/>
    </location>
</feature>
<organism evidence="2 3">
    <name type="scientific">Schizopora paradoxa</name>
    <dbReference type="NCBI Taxonomy" id="27342"/>
    <lineage>
        <taxon>Eukaryota</taxon>
        <taxon>Fungi</taxon>
        <taxon>Dikarya</taxon>
        <taxon>Basidiomycota</taxon>
        <taxon>Agaricomycotina</taxon>
        <taxon>Agaricomycetes</taxon>
        <taxon>Hymenochaetales</taxon>
        <taxon>Schizoporaceae</taxon>
        <taxon>Schizopora</taxon>
    </lineage>
</organism>
<feature type="compositionally biased region" description="Low complexity" evidence="1">
    <location>
        <begin position="393"/>
        <end position="414"/>
    </location>
</feature>
<dbReference type="Proteomes" id="UP000053477">
    <property type="component" value="Unassembled WGS sequence"/>
</dbReference>
<evidence type="ECO:0000256" key="1">
    <source>
        <dbReference type="SAM" id="MobiDB-lite"/>
    </source>
</evidence>
<feature type="compositionally biased region" description="Low complexity" evidence="1">
    <location>
        <begin position="482"/>
        <end position="494"/>
    </location>
</feature>
<dbReference type="InParanoid" id="A0A0H2R991"/>
<feature type="compositionally biased region" description="Polar residues" evidence="1">
    <location>
        <begin position="445"/>
        <end position="466"/>
    </location>
</feature>
<feature type="region of interest" description="Disordered" evidence="1">
    <location>
        <begin position="430"/>
        <end position="494"/>
    </location>
</feature>
<feature type="region of interest" description="Disordered" evidence="1">
    <location>
        <begin position="1"/>
        <end position="354"/>
    </location>
</feature>
<dbReference type="OrthoDB" id="2678783at2759"/>
<proteinExistence type="predicted"/>
<dbReference type="AlphaFoldDB" id="A0A0H2R991"/>